<feature type="region of interest" description="Disordered" evidence="2">
    <location>
        <begin position="58"/>
        <end position="186"/>
    </location>
</feature>
<dbReference type="VEuPathDB" id="FungiDB:PYU1_G002210"/>
<feature type="compositionally biased region" description="Basic and acidic residues" evidence="2">
    <location>
        <begin position="231"/>
        <end position="240"/>
    </location>
</feature>
<dbReference type="Proteomes" id="UP000019132">
    <property type="component" value="Unassembled WGS sequence"/>
</dbReference>
<evidence type="ECO:0000256" key="3">
    <source>
        <dbReference type="SAM" id="Phobius"/>
    </source>
</evidence>
<reference evidence="5" key="1">
    <citation type="journal article" date="2010" name="Genome Biol.">
        <title>Genome sequence of the necrotrophic plant pathogen Pythium ultimum reveals original pathogenicity mechanisms and effector repertoire.</title>
        <authorList>
            <person name="Levesque C.A."/>
            <person name="Brouwer H."/>
            <person name="Cano L."/>
            <person name="Hamilton J.P."/>
            <person name="Holt C."/>
            <person name="Huitema E."/>
            <person name="Raffaele S."/>
            <person name="Robideau G.P."/>
            <person name="Thines M."/>
            <person name="Win J."/>
            <person name="Zerillo M.M."/>
            <person name="Beakes G.W."/>
            <person name="Boore J.L."/>
            <person name="Busam D."/>
            <person name="Dumas B."/>
            <person name="Ferriera S."/>
            <person name="Fuerstenberg S.I."/>
            <person name="Gachon C.M."/>
            <person name="Gaulin E."/>
            <person name="Govers F."/>
            <person name="Grenville-Briggs L."/>
            <person name="Horner N."/>
            <person name="Hostetler J."/>
            <person name="Jiang R.H."/>
            <person name="Johnson J."/>
            <person name="Krajaejun T."/>
            <person name="Lin H."/>
            <person name="Meijer H.J."/>
            <person name="Moore B."/>
            <person name="Morris P."/>
            <person name="Phuntmart V."/>
            <person name="Puiu D."/>
            <person name="Shetty J."/>
            <person name="Stajich J.E."/>
            <person name="Tripathy S."/>
            <person name="Wawra S."/>
            <person name="van West P."/>
            <person name="Whitty B.R."/>
            <person name="Coutinho P.M."/>
            <person name="Henrissat B."/>
            <person name="Martin F."/>
            <person name="Thomas P.D."/>
            <person name="Tyler B.M."/>
            <person name="De Vries R.P."/>
            <person name="Kamoun S."/>
            <person name="Yandell M."/>
            <person name="Tisserat N."/>
            <person name="Buell C.R."/>
        </authorList>
    </citation>
    <scope>NUCLEOTIDE SEQUENCE</scope>
    <source>
        <strain evidence="5">DAOM:BR144</strain>
    </source>
</reference>
<keyword evidence="3" id="KW-1133">Transmembrane helix</keyword>
<feature type="coiled-coil region" evidence="1">
    <location>
        <begin position="659"/>
        <end position="749"/>
    </location>
</feature>
<protein>
    <submittedName>
        <fullName evidence="4">Uncharacterized protein</fullName>
    </submittedName>
</protein>
<evidence type="ECO:0000256" key="1">
    <source>
        <dbReference type="SAM" id="Coils"/>
    </source>
</evidence>
<keyword evidence="3" id="KW-0812">Transmembrane</keyword>
<evidence type="ECO:0000256" key="2">
    <source>
        <dbReference type="SAM" id="MobiDB-lite"/>
    </source>
</evidence>
<keyword evidence="3" id="KW-0472">Membrane</keyword>
<accession>K3WB72</accession>
<dbReference type="OMA" id="QSGXQSG"/>
<feature type="compositionally biased region" description="Basic and acidic residues" evidence="2">
    <location>
        <begin position="278"/>
        <end position="304"/>
    </location>
</feature>
<reference evidence="5" key="2">
    <citation type="submission" date="2010-04" db="EMBL/GenBank/DDBJ databases">
        <authorList>
            <person name="Buell R."/>
            <person name="Hamilton J."/>
            <person name="Hostetler J."/>
        </authorList>
    </citation>
    <scope>NUCLEOTIDE SEQUENCE [LARGE SCALE GENOMIC DNA]</scope>
    <source>
        <strain evidence="5">DAOM:BR144</strain>
    </source>
</reference>
<dbReference type="HOGENOM" id="CLU_338750_0_0_1"/>
<feature type="coiled-coil region" evidence="1">
    <location>
        <begin position="554"/>
        <end position="630"/>
    </location>
</feature>
<organism evidence="4 5">
    <name type="scientific">Globisporangium ultimum (strain ATCC 200006 / CBS 805.95 / DAOM BR144)</name>
    <name type="common">Pythium ultimum</name>
    <dbReference type="NCBI Taxonomy" id="431595"/>
    <lineage>
        <taxon>Eukaryota</taxon>
        <taxon>Sar</taxon>
        <taxon>Stramenopiles</taxon>
        <taxon>Oomycota</taxon>
        <taxon>Peronosporomycetes</taxon>
        <taxon>Pythiales</taxon>
        <taxon>Pythiaceae</taxon>
        <taxon>Globisporangium</taxon>
    </lineage>
</organism>
<name>K3WB72_GLOUD</name>
<sequence>MEFESKSTLEAAIDVCSTRVRELQECVRKNDGGVTLEQVAEQVKKLVALRKELQLWKAKEEEEEEALAAAAEQEKDNQNSDSNSGAAVTAVSPTSSSSGKKKRKKAKKKAASAAAAAEAAQPSTSGDSSNESDEPVKEGSVNTPEVHEEPVQAETPAVEEASLSNQDDETIAALEEELKKAQRTRQAKEFLTAQAKLATAEAEKVESSVAKTSAAETKKADAKKPRSASVSKEHQQKIADLEAQLASEKAKATEADQSGKSAAEERLKKIAALESELASEKSKSEDADKANKQLAESESKLREEKERLVQSIEELKKTNAELVEKIEKAVSSDAALQAEVTKLQSSLKEMEDTKSDNDTNFRKLWKTIDEFQMANNKLQEKNTQLEAEVKSVREEAENSLKERSSHHERSEELASELEKANSDLKASKSQVEALTMEAQKLRDENESLLQKIASVETKFQASSTQISAIEKELAQTKQQLEAAAEQNKVLSAKSDEAATIHEEEKLNLSSLMASLQADNATLLGKSTELEKLFADAKKSTDSDVAEKEAAASLIRSLKDEVVALKLASEKAAEQASGSTIQVKNLTLELGVCKEALTDASKRLEATSGQRGQLEAEAQNLRNLVVTQEDMLKKTRASMLEANEELKEVHKHTQKWKSSAQFANSQLNEKIAEADKAKKQLTKTRAELTSAETARKQLQDSLKEKDKKMGKVAHELQLLREKLAALDKEKAELERQNQSAAAISVKLTQEKTELLKSTEQLQTYRQTLMGLIPLMVAAIFYAVAK</sequence>
<feature type="compositionally biased region" description="Low complexity" evidence="2">
    <location>
        <begin position="84"/>
        <end position="98"/>
    </location>
</feature>
<reference evidence="4" key="3">
    <citation type="submission" date="2014-11" db="UniProtKB">
        <authorList>
            <consortium name="EnsemblProtists"/>
        </authorList>
    </citation>
    <scope>IDENTIFICATION</scope>
    <source>
        <strain evidence="4">DAOM BR144</strain>
    </source>
</reference>
<dbReference type="eggNOG" id="KOG1836">
    <property type="taxonomic scope" value="Eukaryota"/>
</dbReference>
<keyword evidence="1" id="KW-0175">Coiled coil</keyword>
<proteinExistence type="predicted"/>
<dbReference type="InParanoid" id="K3WB72"/>
<keyword evidence="5" id="KW-1185">Reference proteome</keyword>
<evidence type="ECO:0000313" key="5">
    <source>
        <dbReference type="Proteomes" id="UP000019132"/>
    </source>
</evidence>
<evidence type="ECO:0000313" key="4">
    <source>
        <dbReference type="EnsemblProtists" id="PYU1_T002213"/>
    </source>
</evidence>
<dbReference type="STRING" id="431595.K3WB72"/>
<feature type="compositionally biased region" description="Basic residues" evidence="2">
    <location>
        <begin position="99"/>
        <end position="110"/>
    </location>
</feature>
<dbReference type="AlphaFoldDB" id="K3WB72"/>
<feature type="transmembrane region" description="Helical" evidence="3">
    <location>
        <begin position="766"/>
        <end position="783"/>
    </location>
</feature>
<feature type="compositionally biased region" description="Low complexity" evidence="2">
    <location>
        <begin position="111"/>
        <end position="123"/>
    </location>
</feature>
<feature type="region of interest" description="Disordered" evidence="2">
    <location>
        <begin position="389"/>
        <end position="424"/>
    </location>
</feature>
<feature type="region of interest" description="Disordered" evidence="2">
    <location>
        <begin position="198"/>
        <end position="304"/>
    </location>
</feature>
<dbReference type="EnsemblProtists" id="PYU1_T002213">
    <property type="protein sequence ID" value="PYU1_T002213"/>
    <property type="gene ID" value="PYU1_G002210"/>
</dbReference>